<proteinExistence type="predicted"/>
<feature type="transmembrane region" description="Helical" evidence="1">
    <location>
        <begin position="383"/>
        <end position="403"/>
    </location>
</feature>
<feature type="transmembrane region" description="Helical" evidence="1">
    <location>
        <begin position="89"/>
        <end position="106"/>
    </location>
</feature>
<feature type="transmembrane region" description="Helical" evidence="1">
    <location>
        <begin position="49"/>
        <end position="77"/>
    </location>
</feature>
<keyword evidence="1" id="KW-0812">Transmembrane</keyword>
<dbReference type="Proteomes" id="UP000317778">
    <property type="component" value="Unassembled WGS sequence"/>
</dbReference>
<gene>
    <name evidence="2" type="ORF">CEE36_06685</name>
</gene>
<evidence type="ECO:0000313" key="2">
    <source>
        <dbReference type="EMBL" id="TKJ42764.1"/>
    </source>
</evidence>
<reference evidence="2 3" key="1">
    <citation type="submission" date="2017-06" db="EMBL/GenBank/DDBJ databases">
        <title>Novel microbial phyla capable of carbon fixation and sulfur reduction in deep-sea sediments.</title>
        <authorList>
            <person name="Huang J."/>
            <person name="Baker B."/>
            <person name="Wang Y."/>
        </authorList>
    </citation>
    <scope>NUCLEOTIDE SEQUENCE [LARGE SCALE GENOMIC DNA]</scope>
    <source>
        <strain evidence="2">B3_TA06</strain>
    </source>
</reference>
<feature type="transmembrane region" description="Helical" evidence="1">
    <location>
        <begin position="259"/>
        <end position="280"/>
    </location>
</feature>
<name>A0A532V6D0_UNCT6</name>
<feature type="transmembrane region" description="Helical" evidence="1">
    <location>
        <begin position="146"/>
        <end position="164"/>
    </location>
</feature>
<keyword evidence="1" id="KW-0472">Membrane</keyword>
<feature type="transmembrane region" description="Helical" evidence="1">
    <location>
        <begin position="176"/>
        <end position="201"/>
    </location>
</feature>
<dbReference type="AlphaFoldDB" id="A0A532V6D0"/>
<sequence length="446" mass="49410">MFKWIDRTFIKPVESSRMPLGTFILLAYGYMVVRNMLEGVLETPGIGFAATTIITLEILLMHFPLFYFMVFLVAILLIRLITGHDICKVSRVLFVYSFIILIAPLVDPLLRPGGYNLAYPGDPRMIWEGIKATFGLGKMYYGGSPGMLIEGYLGMILVAIYGGLRARKRWRKVISILLAPLILIAATLTAGGFQLVVGALFGGGSATVASAANVYNTGGLISSATRKYSLVLLLPLIPLLALSLWLYSREKVRFLFRSLKPFLLIVFALGAGAGFLFGWLNLRDVLIGVPRNPFDYIALFALLVLGVLAAGVLLFLGYGYDPNREKAERKIFRRAAGGLFILSMLLAWCLGYTALFIVITFFVCGFVLKTPPLRLSRFTVPSSFLHALAVFLLVLAGYSLFGMERTFNLFPWQLGLAVFLPLWAVFLGRELILRRAGLKAEEEAKE</sequence>
<dbReference type="EMBL" id="NJBO01000009">
    <property type="protein sequence ID" value="TKJ42764.1"/>
    <property type="molecule type" value="Genomic_DNA"/>
</dbReference>
<feature type="transmembrane region" description="Helical" evidence="1">
    <location>
        <begin position="296"/>
        <end position="319"/>
    </location>
</feature>
<feature type="transmembrane region" description="Helical" evidence="1">
    <location>
        <begin position="20"/>
        <end position="37"/>
    </location>
</feature>
<keyword evidence="1" id="KW-1133">Transmembrane helix</keyword>
<feature type="transmembrane region" description="Helical" evidence="1">
    <location>
        <begin position="228"/>
        <end position="247"/>
    </location>
</feature>
<comment type="caution">
    <text evidence="2">The sequence shown here is derived from an EMBL/GenBank/DDBJ whole genome shotgun (WGS) entry which is preliminary data.</text>
</comment>
<organism evidence="2 3">
    <name type="scientific">candidate division TA06 bacterium B3_TA06</name>
    <dbReference type="NCBI Taxonomy" id="2012487"/>
    <lineage>
        <taxon>Bacteria</taxon>
        <taxon>Bacteria division TA06</taxon>
    </lineage>
</organism>
<accession>A0A532V6D0</accession>
<evidence type="ECO:0000256" key="1">
    <source>
        <dbReference type="SAM" id="Phobius"/>
    </source>
</evidence>
<feature type="transmembrane region" description="Helical" evidence="1">
    <location>
        <begin position="409"/>
        <end position="428"/>
    </location>
</feature>
<protein>
    <submittedName>
        <fullName evidence="2">Uncharacterized protein</fullName>
    </submittedName>
</protein>
<evidence type="ECO:0000313" key="3">
    <source>
        <dbReference type="Proteomes" id="UP000317778"/>
    </source>
</evidence>